<organism evidence="1 2">
    <name type="scientific">Rosistilla ulvae</name>
    <dbReference type="NCBI Taxonomy" id="1930277"/>
    <lineage>
        <taxon>Bacteria</taxon>
        <taxon>Pseudomonadati</taxon>
        <taxon>Planctomycetota</taxon>
        <taxon>Planctomycetia</taxon>
        <taxon>Pirellulales</taxon>
        <taxon>Pirellulaceae</taxon>
        <taxon>Rosistilla</taxon>
    </lineage>
</organism>
<protein>
    <recommendedName>
        <fullName evidence="3">SprT-like family protein</fullName>
    </recommendedName>
</protein>
<evidence type="ECO:0008006" key="3">
    <source>
        <dbReference type="Google" id="ProtNLM"/>
    </source>
</evidence>
<dbReference type="EMBL" id="CP036261">
    <property type="protein sequence ID" value="QDS86886.1"/>
    <property type="molecule type" value="Genomic_DNA"/>
</dbReference>
<evidence type="ECO:0000313" key="1">
    <source>
        <dbReference type="EMBL" id="QDS86886.1"/>
    </source>
</evidence>
<sequence>MSDYREAFATFIKPFAEYPSLQQRVLEVLHALPGDVQLDFASDPRFDVAIEDYQPGKGSRLFIASPGAVGKGSRCVVLRPKLDRATEAFAKYVIAHEFAHAHLHNGGWGEITDIEQAADALAASWGFDRPEQTGWAWLQ</sequence>
<dbReference type="OrthoDB" id="280558at2"/>
<accession>A0A517LW91</accession>
<reference evidence="1 2" key="1">
    <citation type="submission" date="2019-02" db="EMBL/GenBank/DDBJ databases">
        <title>Deep-cultivation of Planctomycetes and their phenomic and genomic characterization uncovers novel biology.</title>
        <authorList>
            <person name="Wiegand S."/>
            <person name="Jogler M."/>
            <person name="Boedeker C."/>
            <person name="Pinto D."/>
            <person name="Vollmers J."/>
            <person name="Rivas-Marin E."/>
            <person name="Kohn T."/>
            <person name="Peeters S.H."/>
            <person name="Heuer A."/>
            <person name="Rast P."/>
            <person name="Oberbeckmann S."/>
            <person name="Bunk B."/>
            <person name="Jeske O."/>
            <person name="Meyerdierks A."/>
            <person name="Storesund J.E."/>
            <person name="Kallscheuer N."/>
            <person name="Luecker S."/>
            <person name="Lage O.M."/>
            <person name="Pohl T."/>
            <person name="Merkel B.J."/>
            <person name="Hornburger P."/>
            <person name="Mueller R.-W."/>
            <person name="Bruemmer F."/>
            <person name="Labrenz M."/>
            <person name="Spormann A.M."/>
            <person name="Op den Camp H."/>
            <person name="Overmann J."/>
            <person name="Amann R."/>
            <person name="Jetten M.S.M."/>
            <person name="Mascher T."/>
            <person name="Medema M.H."/>
            <person name="Devos D.P."/>
            <person name="Kaster A.-K."/>
            <person name="Ovreas L."/>
            <person name="Rohde M."/>
            <person name="Galperin M.Y."/>
            <person name="Jogler C."/>
        </authorList>
    </citation>
    <scope>NUCLEOTIDE SEQUENCE [LARGE SCALE GENOMIC DNA]</scope>
    <source>
        <strain evidence="1 2">EC9</strain>
    </source>
</reference>
<evidence type="ECO:0000313" key="2">
    <source>
        <dbReference type="Proteomes" id="UP000319557"/>
    </source>
</evidence>
<gene>
    <name evidence="1" type="ORF">EC9_10610</name>
</gene>
<dbReference type="KEGG" id="ruv:EC9_10610"/>
<name>A0A517LW91_9BACT</name>
<dbReference type="Proteomes" id="UP000319557">
    <property type="component" value="Chromosome"/>
</dbReference>
<keyword evidence="2" id="KW-1185">Reference proteome</keyword>
<proteinExistence type="predicted"/>
<dbReference type="RefSeq" id="WP_145342896.1">
    <property type="nucleotide sequence ID" value="NZ_CP036261.1"/>
</dbReference>
<dbReference type="AlphaFoldDB" id="A0A517LW91"/>